<reference evidence="1 2" key="1">
    <citation type="submission" date="2019-02" db="EMBL/GenBank/DDBJ databases">
        <title>Arcanobacterium bovis sp. nov., isolated from the milk of a cow with mastitis.</title>
        <authorList>
            <person name="Sammra O."/>
            <person name="Foster G."/>
            <person name="Hassan A."/>
            <person name="Alssahen M."/>
            <person name="Laemmler C."/>
            <person name="Borowiak M."/>
            <person name="Malorny B."/>
            <person name="Abdulmawjood A."/>
        </authorList>
    </citation>
    <scope>NUCLEOTIDE SEQUENCE [LARGE SCALE GENOMIC DNA]</scope>
    <source>
        <strain evidence="1 2">C605018/01/1</strain>
    </source>
</reference>
<dbReference type="AlphaFoldDB" id="A0A4V2KRE3"/>
<proteinExistence type="predicted"/>
<sequence>MGKIGGLIKVATVAGPAILKVVKIYGPQLRTVMKENPELFAQIKGRIGRIAGAKTNAKGIKGNQERLSILREQTTYLYASANTPKMAEKARGWRSEIDQLEKALPLLEIMGSDAKKEEMKKVQTRIDRLSADILAATIDDDIEDAEVIDRDQ</sequence>
<dbReference type="RefSeq" id="WP_131280195.1">
    <property type="nucleotide sequence ID" value="NZ_JBHSLR010000009.1"/>
</dbReference>
<accession>A0A4V2KRE3</accession>
<evidence type="ECO:0000313" key="2">
    <source>
        <dbReference type="Proteomes" id="UP000293036"/>
    </source>
</evidence>
<protein>
    <submittedName>
        <fullName evidence="1">Uncharacterized protein</fullName>
    </submittedName>
</protein>
<gene>
    <name evidence="1" type="ORF">EZJ44_03630</name>
</gene>
<evidence type="ECO:0000313" key="1">
    <source>
        <dbReference type="EMBL" id="TBW22989.1"/>
    </source>
</evidence>
<organism evidence="1 2">
    <name type="scientific">Arcanobacterium bovis</name>
    <dbReference type="NCBI Taxonomy" id="2529275"/>
    <lineage>
        <taxon>Bacteria</taxon>
        <taxon>Bacillati</taxon>
        <taxon>Actinomycetota</taxon>
        <taxon>Actinomycetes</taxon>
        <taxon>Actinomycetales</taxon>
        <taxon>Actinomycetaceae</taxon>
        <taxon>Arcanobacterium</taxon>
    </lineage>
</organism>
<name>A0A4V2KRE3_9ACTO</name>
<dbReference type="OrthoDB" id="3267542at2"/>
<keyword evidence="2" id="KW-1185">Reference proteome</keyword>
<dbReference type="EMBL" id="SJDT01000002">
    <property type="protein sequence ID" value="TBW22989.1"/>
    <property type="molecule type" value="Genomic_DNA"/>
</dbReference>
<comment type="caution">
    <text evidence="1">The sequence shown here is derived from an EMBL/GenBank/DDBJ whole genome shotgun (WGS) entry which is preliminary data.</text>
</comment>
<dbReference type="Proteomes" id="UP000293036">
    <property type="component" value="Unassembled WGS sequence"/>
</dbReference>